<dbReference type="SUPFAM" id="SSF55770">
    <property type="entry name" value="Profilin (actin-binding protein)"/>
    <property type="match status" value="1"/>
</dbReference>
<dbReference type="AlphaFoldDB" id="A0A0V0QFS5"/>
<comment type="caution">
    <text evidence="1">The sequence shown here is derived from an EMBL/GenBank/DDBJ whole genome shotgun (WGS) entry which is preliminary data.</text>
</comment>
<dbReference type="OMA" id="MPNISAR"/>
<name>A0A0V0QFS5_PSEPJ</name>
<keyword evidence="2" id="KW-1185">Reference proteome</keyword>
<dbReference type="PANTHER" id="PTHR41752">
    <property type="entry name" value="PROFILIN"/>
    <property type="match status" value="1"/>
</dbReference>
<dbReference type="Gene3D" id="3.30.450.30">
    <property type="entry name" value="Dynein light chain 2a, cytoplasmic"/>
    <property type="match status" value="1"/>
</dbReference>
<protein>
    <submittedName>
        <fullName evidence="1">Profilin</fullName>
    </submittedName>
</protein>
<dbReference type="Proteomes" id="UP000054937">
    <property type="component" value="Unassembled WGS sequence"/>
</dbReference>
<dbReference type="GO" id="GO:0003779">
    <property type="term" value="F:actin binding"/>
    <property type="evidence" value="ECO:0007669"/>
    <property type="project" value="InterPro"/>
</dbReference>
<evidence type="ECO:0000313" key="1">
    <source>
        <dbReference type="EMBL" id="KRX01051.1"/>
    </source>
</evidence>
<dbReference type="OrthoDB" id="10259541at2759"/>
<reference evidence="1 2" key="1">
    <citation type="journal article" date="2015" name="Sci. Rep.">
        <title>Genome of the facultative scuticociliatosis pathogen Pseudocohnilembus persalinus provides insight into its virulence through horizontal gene transfer.</title>
        <authorList>
            <person name="Xiong J."/>
            <person name="Wang G."/>
            <person name="Cheng J."/>
            <person name="Tian M."/>
            <person name="Pan X."/>
            <person name="Warren A."/>
            <person name="Jiang C."/>
            <person name="Yuan D."/>
            <person name="Miao W."/>
        </authorList>
    </citation>
    <scope>NUCLEOTIDE SEQUENCE [LARGE SCALE GENOMIC DNA]</scope>
    <source>
        <strain evidence="1">36N120E</strain>
    </source>
</reference>
<dbReference type="Pfam" id="PF00235">
    <property type="entry name" value="Profilin"/>
    <property type="match status" value="1"/>
</dbReference>
<organism evidence="1 2">
    <name type="scientific">Pseudocohnilembus persalinus</name>
    <name type="common">Ciliate</name>
    <dbReference type="NCBI Taxonomy" id="266149"/>
    <lineage>
        <taxon>Eukaryota</taxon>
        <taxon>Sar</taxon>
        <taxon>Alveolata</taxon>
        <taxon>Ciliophora</taxon>
        <taxon>Intramacronucleata</taxon>
        <taxon>Oligohymenophorea</taxon>
        <taxon>Scuticociliatia</taxon>
        <taxon>Philasterida</taxon>
        <taxon>Pseudocohnilembidae</taxon>
        <taxon>Pseudocohnilembus</taxon>
    </lineage>
</organism>
<dbReference type="InterPro" id="IPR036140">
    <property type="entry name" value="PFN_sf"/>
</dbReference>
<dbReference type="EMBL" id="LDAU01000179">
    <property type="protein sequence ID" value="KRX01051.1"/>
    <property type="molecule type" value="Genomic_DNA"/>
</dbReference>
<dbReference type="InParanoid" id="A0A0V0QFS5"/>
<accession>A0A0V0QFS5</accession>
<sequence>MAENQLNGQALTEALQKEEEWAKAIIFDEDLNIIAQKNCQASQDELKAYLTAYDSRDSTIGAGFVLLNNHYDVHRFHPPLIYGRRGDADNGEGISLAVGTPTNQTKKVYLIITYELPIVSARAVPQQINFYNTQIGELQKF</sequence>
<gene>
    <name evidence="1" type="ORF">PPERSA_00799</name>
</gene>
<dbReference type="PANTHER" id="PTHR41752:SF1">
    <property type="entry name" value="PROFILIN"/>
    <property type="match status" value="1"/>
</dbReference>
<dbReference type="InterPro" id="IPR048278">
    <property type="entry name" value="PFN"/>
</dbReference>
<evidence type="ECO:0000313" key="2">
    <source>
        <dbReference type="Proteomes" id="UP000054937"/>
    </source>
</evidence>
<proteinExistence type="predicted"/>